<evidence type="ECO:0000256" key="5">
    <source>
        <dbReference type="SAM" id="MobiDB-lite"/>
    </source>
</evidence>
<protein>
    <submittedName>
        <fullName evidence="7">Uncharacterized protein</fullName>
    </submittedName>
</protein>
<feature type="transmembrane region" description="Helical" evidence="6">
    <location>
        <begin position="12"/>
        <end position="31"/>
    </location>
</feature>
<feature type="transmembrane region" description="Helical" evidence="6">
    <location>
        <begin position="37"/>
        <end position="58"/>
    </location>
</feature>
<gene>
    <name evidence="7" type="ORF">BEMITA_LOCUS5228</name>
</gene>
<dbReference type="SUPFAM" id="SSF103473">
    <property type="entry name" value="MFS general substrate transporter"/>
    <property type="match status" value="1"/>
</dbReference>
<dbReference type="InterPro" id="IPR005828">
    <property type="entry name" value="MFS_sugar_transport-like"/>
</dbReference>
<name>A0A9P0F2G0_BEMTA</name>
<dbReference type="Pfam" id="PF00083">
    <property type="entry name" value="Sugar_tr"/>
    <property type="match status" value="1"/>
</dbReference>
<dbReference type="Proteomes" id="UP001152759">
    <property type="component" value="Chromosome 3"/>
</dbReference>
<dbReference type="PANTHER" id="PTHR48021">
    <property type="match status" value="1"/>
</dbReference>
<evidence type="ECO:0000256" key="6">
    <source>
        <dbReference type="SAM" id="Phobius"/>
    </source>
</evidence>
<organism evidence="7 8">
    <name type="scientific">Bemisia tabaci</name>
    <name type="common">Sweetpotato whitefly</name>
    <name type="synonym">Aleurodes tabaci</name>
    <dbReference type="NCBI Taxonomy" id="7038"/>
    <lineage>
        <taxon>Eukaryota</taxon>
        <taxon>Metazoa</taxon>
        <taxon>Ecdysozoa</taxon>
        <taxon>Arthropoda</taxon>
        <taxon>Hexapoda</taxon>
        <taxon>Insecta</taxon>
        <taxon>Pterygota</taxon>
        <taxon>Neoptera</taxon>
        <taxon>Paraneoptera</taxon>
        <taxon>Hemiptera</taxon>
        <taxon>Sternorrhyncha</taxon>
        <taxon>Aleyrodoidea</taxon>
        <taxon>Aleyrodidae</taxon>
        <taxon>Aleyrodinae</taxon>
        <taxon>Bemisia</taxon>
    </lineage>
</organism>
<proteinExistence type="predicted"/>
<keyword evidence="4 6" id="KW-0472">Membrane</keyword>
<comment type="subcellular location">
    <subcellularLocation>
        <location evidence="1">Membrane</location>
    </subcellularLocation>
</comment>
<dbReference type="InterPro" id="IPR050549">
    <property type="entry name" value="MFS_Trehalose_Transporter"/>
</dbReference>
<evidence type="ECO:0000256" key="3">
    <source>
        <dbReference type="ARBA" id="ARBA00022989"/>
    </source>
</evidence>
<feature type="compositionally biased region" description="Low complexity" evidence="5">
    <location>
        <begin position="112"/>
        <end position="146"/>
    </location>
</feature>
<accession>A0A9P0F2G0</accession>
<dbReference type="PANTHER" id="PTHR48021:SF68">
    <property type="entry name" value="MAJOR FACILITATOR SUPERFAMILY (MFS) PROFILE DOMAIN-CONTAINING PROTEIN"/>
    <property type="match status" value="1"/>
</dbReference>
<evidence type="ECO:0000256" key="2">
    <source>
        <dbReference type="ARBA" id="ARBA00022692"/>
    </source>
</evidence>
<dbReference type="Gene3D" id="1.20.1250.20">
    <property type="entry name" value="MFS general substrate transporter like domains"/>
    <property type="match status" value="1"/>
</dbReference>
<keyword evidence="3 6" id="KW-1133">Transmembrane helix</keyword>
<evidence type="ECO:0000313" key="8">
    <source>
        <dbReference type="Proteomes" id="UP001152759"/>
    </source>
</evidence>
<keyword evidence="2 6" id="KW-0812">Transmembrane</keyword>
<dbReference type="EMBL" id="OU963864">
    <property type="protein sequence ID" value="CAH0386064.1"/>
    <property type="molecule type" value="Genomic_DNA"/>
</dbReference>
<dbReference type="GO" id="GO:0016020">
    <property type="term" value="C:membrane"/>
    <property type="evidence" value="ECO:0007669"/>
    <property type="project" value="UniProtKB-SubCell"/>
</dbReference>
<evidence type="ECO:0000256" key="1">
    <source>
        <dbReference type="ARBA" id="ARBA00004370"/>
    </source>
</evidence>
<dbReference type="AlphaFoldDB" id="A0A9P0F2G0"/>
<sequence>MTETCAKRQRSFLLSTISPAFTLGVVVAYVIGGYLPWNIASAIFALSSFVYFVVQLLAPESPAWLFKRGRVDAAARSLRKLGRSPSGINHELQLLKLASSEESDRASTSGYSSTPQSGNPSSSSPSSTSSSAPPGSTTSSTTPWIS</sequence>
<keyword evidence="8" id="KW-1185">Reference proteome</keyword>
<dbReference type="InterPro" id="IPR036259">
    <property type="entry name" value="MFS_trans_sf"/>
</dbReference>
<evidence type="ECO:0000256" key="4">
    <source>
        <dbReference type="ARBA" id="ARBA00023136"/>
    </source>
</evidence>
<evidence type="ECO:0000313" key="7">
    <source>
        <dbReference type="EMBL" id="CAH0386064.1"/>
    </source>
</evidence>
<feature type="region of interest" description="Disordered" evidence="5">
    <location>
        <begin position="99"/>
        <end position="146"/>
    </location>
</feature>
<reference evidence="7" key="1">
    <citation type="submission" date="2021-12" db="EMBL/GenBank/DDBJ databases">
        <authorList>
            <person name="King R."/>
        </authorList>
    </citation>
    <scope>NUCLEOTIDE SEQUENCE</scope>
</reference>
<dbReference type="GO" id="GO:0022857">
    <property type="term" value="F:transmembrane transporter activity"/>
    <property type="evidence" value="ECO:0007669"/>
    <property type="project" value="InterPro"/>
</dbReference>